<protein>
    <submittedName>
        <fullName evidence="1">Uncharacterized protein</fullName>
    </submittedName>
</protein>
<gene>
    <name evidence="1" type="ORF">B5F24_17290</name>
</gene>
<sequence length="107" mass="12499">MNIHQTVPRSDCTSFAKCGKHSLAYCRKYGASECGQCEIVKRKPRNRVIVDGIERKTCSRCGRLLLLSCFYDRTIYRNGKAYHIKTSWCKMCISEDNRKRNKRKKSN</sequence>
<evidence type="ECO:0000313" key="1">
    <source>
        <dbReference type="EMBL" id="OUP31216.1"/>
    </source>
</evidence>
<name>A0A1Y4JHG8_9BACE</name>
<dbReference type="Proteomes" id="UP000196587">
    <property type="component" value="Unassembled WGS sequence"/>
</dbReference>
<organism evidence="1 2">
    <name type="scientific">Bacteroides clarus</name>
    <dbReference type="NCBI Taxonomy" id="626929"/>
    <lineage>
        <taxon>Bacteria</taxon>
        <taxon>Pseudomonadati</taxon>
        <taxon>Bacteroidota</taxon>
        <taxon>Bacteroidia</taxon>
        <taxon>Bacteroidales</taxon>
        <taxon>Bacteroidaceae</taxon>
        <taxon>Bacteroides</taxon>
    </lineage>
</organism>
<dbReference type="EMBL" id="NFKE01000025">
    <property type="protein sequence ID" value="OUP31216.1"/>
    <property type="molecule type" value="Genomic_DNA"/>
</dbReference>
<dbReference type="RefSeq" id="WP_087413731.1">
    <property type="nucleotide sequence ID" value="NZ_NFKE01000025.1"/>
</dbReference>
<comment type="caution">
    <text evidence="1">The sequence shown here is derived from an EMBL/GenBank/DDBJ whole genome shotgun (WGS) entry which is preliminary data.</text>
</comment>
<dbReference type="AlphaFoldDB" id="A0A1Y4JHG8"/>
<reference evidence="2" key="1">
    <citation type="submission" date="2017-04" db="EMBL/GenBank/DDBJ databases">
        <title>Function of individual gut microbiota members based on whole genome sequencing of pure cultures obtained from chicken caecum.</title>
        <authorList>
            <person name="Medvecky M."/>
            <person name="Cejkova D."/>
            <person name="Polansky O."/>
            <person name="Karasova D."/>
            <person name="Kubasova T."/>
            <person name="Cizek A."/>
            <person name="Rychlik I."/>
        </authorList>
    </citation>
    <scope>NUCLEOTIDE SEQUENCE [LARGE SCALE GENOMIC DNA]</scope>
    <source>
        <strain evidence="2">An189</strain>
    </source>
</reference>
<proteinExistence type="predicted"/>
<evidence type="ECO:0000313" key="2">
    <source>
        <dbReference type="Proteomes" id="UP000196587"/>
    </source>
</evidence>
<accession>A0A1Y4JHG8</accession>